<dbReference type="InterPro" id="IPR055411">
    <property type="entry name" value="LRR_FXL15/At3g58940/PEG3-like"/>
</dbReference>
<dbReference type="EMBL" id="OZ075139">
    <property type="protein sequence ID" value="CAL5015253.1"/>
    <property type="molecule type" value="Genomic_DNA"/>
</dbReference>
<dbReference type="Gene3D" id="3.80.10.10">
    <property type="entry name" value="Ribonuclease Inhibitor"/>
    <property type="match status" value="1"/>
</dbReference>
<dbReference type="Proteomes" id="UP001497457">
    <property type="component" value="Chromosome 29rd"/>
</dbReference>
<evidence type="ECO:0000259" key="2">
    <source>
        <dbReference type="Pfam" id="PF24758"/>
    </source>
</evidence>
<evidence type="ECO:0000313" key="3">
    <source>
        <dbReference type="EMBL" id="CAL5015253.1"/>
    </source>
</evidence>
<sequence length="467" mass="53551">MHLPAALGRIVFSRPRKKRRADHGGAVVEASAQEGTDLISRLPDGVLGTIVGLLGTEEGARTAILSRRWRFIWRCAPINLDDRFSFLCTIRKRLHVISQILAAHRGPARRLALTAPISSSNFSRYDDWFPLPIFDTLQELVLHFPSNPDHHEMPATALRFRCLRVLDLDNCTFSASACTPSFPCLTYLSLRHVGITEELLHAMISNSPGMEHIMLDTNFGHRRLCLSLPRLRCLAVSVKCYNRVAQIELEDILIEDAPSLERLLLHEVNYGPSVRITRPTKLKMLGYLGTGFPIIQLGHSIFKAMVPVNLVDQLSSVTILALKMPEPKLKVVIGYLTCFPCLEKLHVKFLIYSWTSFKCALRWNPFVPIECLDRSLKTIVLQLYAGLRTHVEFAKFFIKRARVLEVMKFCCIGPYTTRWLQNQHRQLNINSRVSWHAKFLFVRDCDLPLRFWMDDCFSRKDPFKETR</sequence>
<organism evidence="3 4">
    <name type="scientific">Urochloa decumbens</name>
    <dbReference type="NCBI Taxonomy" id="240449"/>
    <lineage>
        <taxon>Eukaryota</taxon>
        <taxon>Viridiplantae</taxon>
        <taxon>Streptophyta</taxon>
        <taxon>Embryophyta</taxon>
        <taxon>Tracheophyta</taxon>
        <taxon>Spermatophyta</taxon>
        <taxon>Magnoliopsida</taxon>
        <taxon>Liliopsida</taxon>
        <taxon>Poales</taxon>
        <taxon>Poaceae</taxon>
        <taxon>PACMAD clade</taxon>
        <taxon>Panicoideae</taxon>
        <taxon>Panicodae</taxon>
        <taxon>Paniceae</taxon>
        <taxon>Melinidinae</taxon>
        <taxon>Urochloa</taxon>
    </lineage>
</organism>
<protein>
    <recommendedName>
        <fullName evidence="5">FBD domain-containing protein</fullName>
    </recommendedName>
</protein>
<dbReference type="InterPro" id="IPR032675">
    <property type="entry name" value="LRR_dom_sf"/>
</dbReference>
<keyword evidence="4" id="KW-1185">Reference proteome</keyword>
<dbReference type="PANTHER" id="PTHR32141:SF179">
    <property type="entry name" value="F-BOX DOMAIN-CONTAINING PROTEIN"/>
    <property type="match status" value="1"/>
</dbReference>
<dbReference type="InterPro" id="IPR006566">
    <property type="entry name" value="FBD"/>
</dbReference>
<dbReference type="InterPro" id="IPR036047">
    <property type="entry name" value="F-box-like_dom_sf"/>
</dbReference>
<gene>
    <name evidence="3" type="ORF">URODEC1_LOCUS72460</name>
</gene>
<dbReference type="InterPro" id="IPR055302">
    <property type="entry name" value="F-box_dom-containing"/>
</dbReference>
<proteinExistence type="predicted"/>
<feature type="domain" description="F-box/LRR-repeat protein 15/At3g58940/PEG3-like LRR" evidence="2">
    <location>
        <begin position="126"/>
        <end position="347"/>
    </location>
</feature>
<dbReference type="SUPFAM" id="SSF52058">
    <property type="entry name" value="L domain-like"/>
    <property type="match status" value="1"/>
</dbReference>
<reference evidence="3 4" key="2">
    <citation type="submission" date="2024-10" db="EMBL/GenBank/DDBJ databases">
        <authorList>
            <person name="Ryan C."/>
        </authorList>
    </citation>
    <scope>NUCLEOTIDE SEQUENCE [LARGE SCALE GENOMIC DNA]</scope>
</reference>
<dbReference type="AlphaFoldDB" id="A0ABC9C813"/>
<dbReference type="PANTHER" id="PTHR32141">
    <property type="match status" value="1"/>
</dbReference>
<accession>A0ABC9C813</accession>
<dbReference type="Pfam" id="PF08387">
    <property type="entry name" value="FBD"/>
    <property type="match status" value="1"/>
</dbReference>
<feature type="domain" description="FBD" evidence="1">
    <location>
        <begin position="368"/>
        <end position="409"/>
    </location>
</feature>
<evidence type="ECO:0000313" key="4">
    <source>
        <dbReference type="Proteomes" id="UP001497457"/>
    </source>
</evidence>
<dbReference type="Pfam" id="PF24758">
    <property type="entry name" value="LRR_At5g56370"/>
    <property type="match status" value="1"/>
</dbReference>
<dbReference type="SUPFAM" id="SSF81383">
    <property type="entry name" value="F-box domain"/>
    <property type="match status" value="1"/>
</dbReference>
<evidence type="ECO:0008006" key="5">
    <source>
        <dbReference type="Google" id="ProtNLM"/>
    </source>
</evidence>
<reference evidence="4" key="1">
    <citation type="submission" date="2024-06" db="EMBL/GenBank/DDBJ databases">
        <authorList>
            <person name="Ryan C."/>
        </authorList>
    </citation>
    <scope>NUCLEOTIDE SEQUENCE [LARGE SCALE GENOMIC DNA]</scope>
</reference>
<name>A0ABC9C813_9POAL</name>
<evidence type="ECO:0000259" key="1">
    <source>
        <dbReference type="Pfam" id="PF08387"/>
    </source>
</evidence>